<evidence type="ECO:0000259" key="5">
    <source>
        <dbReference type="PROSITE" id="PS51635"/>
    </source>
</evidence>
<dbReference type="PANTHER" id="PTHR14226">
    <property type="entry name" value="NEUROPATHY TARGET ESTERASE/SWISS CHEESE D.MELANOGASTER"/>
    <property type="match status" value="1"/>
</dbReference>
<name>A0A6M0ID95_9BACT</name>
<dbReference type="GO" id="GO:0016787">
    <property type="term" value="F:hydrolase activity"/>
    <property type="evidence" value="ECO:0007669"/>
    <property type="project" value="UniProtKB-UniRule"/>
</dbReference>
<keyword evidence="3 4" id="KW-0443">Lipid metabolism</keyword>
<evidence type="ECO:0000313" key="6">
    <source>
        <dbReference type="EMBL" id="NEU66250.1"/>
    </source>
</evidence>
<dbReference type="Pfam" id="PF01734">
    <property type="entry name" value="Patatin"/>
    <property type="match status" value="1"/>
</dbReference>
<dbReference type="GO" id="GO:0016042">
    <property type="term" value="P:lipid catabolic process"/>
    <property type="evidence" value="ECO:0007669"/>
    <property type="project" value="UniProtKB-UniRule"/>
</dbReference>
<dbReference type="InterPro" id="IPR050301">
    <property type="entry name" value="NTE"/>
</dbReference>
<comment type="caution">
    <text evidence="6">The sequence shown here is derived from an EMBL/GenBank/DDBJ whole genome shotgun (WGS) entry which is preliminary data.</text>
</comment>
<evidence type="ECO:0000256" key="3">
    <source>
        <dbReference type="ARBA" id="ARBA00023098"/>
    </source>
</evidence>
<evidence type="ECO:0000313" key="7">
    <source>
        <dbReference type="Proteomes" id="UP000477386"/>
    </source>
</evidence>
<dbReference type="InterPro" id="IPR002641">
    <property type="entry name" value="PNPLA_dom"/>
</dbReference>
<dbReference type="RefSeq" id="WP_164035522.1">
    <property type="nucleotide sequence ID" value="NZ_JAAGNZ010000001.1"/>
</dbReference>
<feature type="domain" description="PNPLA" evidence="5">
    <location>
        <begin position="25"/>
        <end position="215"/>
    </location>
</feature>
<sequence>MINNPVPPVPHPTAVSSERRSTKALVLGGGSLKGAFQAGAVMALFESGFVPDQLYGISVGSLNATFIANETARQYAESGKIDWEKVGKFLIEFWIRNITKPDDVAFIRSRFRLGYNTLIRRFDGLLDNSPIKNLIRNHVDLEAIRKGPLRIKVGAVDIIEGDMRYADAQDPDFLEYVYASSSLPFLMPAVQIGGDHRKAFLDGGLREVAPLRVAIEDGATEIACVACHSRKIYNEKFNYRNLLNLMDRVKDITVNQLVNNDIAWAERFAEREHLHGRDLTLTIIRPTEPLSLNLMKFTSDDIGRMIVSGYQAGTDVMKAQR</sequence>
<dbReference type="InterPro" id="IPR016035">
    <property type="entry name" value="Acyl_Trfase/lysoPLipase"/>
</dbReference>
<organism evidence="6 7">
    <name type="scientific">Spirosoma agri</name>
    <dbReference type="NCBI Taxonomy" id="1987381"/>
    <lineage>
        <taxon>Bacteria</taxon>
        <taxon>Pseudomonadati</taxon>
        <taxon>Bacteroidota</taxon>
        <taxon>Cytophagia</taxon>
        <taxon>Cytophagales</taxon>
        <taxon>Cytophagaceae</taxon>
        <taxon>Spirosoma</taxon>
    </lineage>
</organism>
<dbReference type="PROSITE" id="PS51635">
    <property type="entry name" value="PNPLA"/>
    <property type="match status" value="1"/>
</dbReference>
<comment type="caution">
    <text evidence="4">Lacks conserved residue(s) required for the propagation of feature annotation.</text>
</comment>
<protein>
    <submittedName>
        <fullName evidence="6">Patatin</fullName>
    </submittedName>
</protein>
<dbReference type="Proteomes" id="UP000477386">
    <property type="component" value="Unassembled WGS sequence"/>
</dbReference>
<accession>A0A6M0ID95</accession>
<feature type="short sequence motif" description="DGA/G" evidence="4">
    <location>
        <begin position="202"/>
        <end position="204"/>
    </location>
</feature>
<dbReference type="AlphaFoldDB" id="A0A6M0ID95"/>
<reference evidence="6 7" key="1">
    <citation type="submission" date="2020-02" db="EMBL/GenBank/DDBJ databases">
        <title>Draft genome sequence of two Spirosoma agri KCTC 52727 and Spirosoma terrae KCTC 52035.</title>
        <authorList>
            <person name="Rojas J."/>
            <person name="Ambika Manirajan B."/>
            <person name="Ratering S."/>
            <person name="Suarez C."/>
            <person name="Schnell S."/>
        </authorList>
    </citation>
    <scope>NUCLEOTIDE SEQUENCE [LARGE SCALE GENOMIC DNA]</scope>
    <source>
        <strain evidence="6 7">KCTC 52727</strain>
    </source>
</reference>
<evidence type="ECO:0000256" key="1">
    <source>
        <dbReference type="ARBA" id="ARBA00022801"/>
    </source>
</evidence>
<keyword evidence="1 4" id="KW-0378">Hydrolase</keyword>
<proteinExistence type="predicted"/>
<gene>
    <name evidence="6" type="ORF">GK091_05100</name>
</gene>
<dbReference type="Gene3D" id="3.40.1090.10">
    <property type="entry name" value="Cytosolic phospholipase A2 catalytic domain"/>
    <property type="match status" value="2"/>
</dbReference>
<dbReference type="SUPFAM" id="SSF52151">
    <property type="entry name" value="FabD/lysophospholipase-like"/>
    <property type="match status" value="1"/>
</dbReference>
<keyword evidence="7" id="KW-1185">Reference proteome</keyword>
<dbReference type="EMBL" id="JAAGNZ010000001">
    <property type="protein sequence ID" value="NEU66250.1"/>
    <property type="molecule type" value="Genomic_DNA"/>
</dbReference>
<evidence type="ECO:0000256" key="2">
    <source>
        <dbReference type="ARBA" id="ARBA00022963"/>
    </source>
</evidence>
<keyword evidence="2 4" id="KW-0442">Lipid degradation</keyword>
<feature type="short sequence motif" description="GXSXG" evidence="4">
    <location>
        <begin position="56"/>
        <end position="60"/>
    </location>
</feature>
<evidence type="ECO:0000256" key="4">
    <source>
        <dbReference type="PROSITE-ProRule" id="PRU01161"/>
    </source>
</evidence>
<feature type="active site" description="Proton acceptor" evidence="4">
    <location>
        <position position="202"/>
    </location>
</feature>
<feature type="active site" description="Nucleophile" evidence="4">
    <location>
        <position position="58"/>
    </location>
</feature>
<dbReference type="PANTHER" id="PTHR14226:SF57">
    <property type="entry name" value="BLR7027 PROTEIN"/>
    <property type="match status" value="1"/>
</dbReference>